<keyword evidence="1" id="KW-1133">Transmembrane helix</keyword>
<feature type="transmembrane region" description="Helical" evidence="1">
    <location>
        <begin position="71"/>
        <end position="94"/>
    </location>
</feature>
<name>A0A6J7HBI2_9ZZZZ</name>
<dbReference type="AlphaFoldDB" id="A0A6J7HBI2"/>
<keyword evidence="1" id="KW-0812">Transmembrane</keyword>
<reference evidence="2" key="1">
    <citation type="submission" date="2020-05" db="EMBL/GenBank/DDBJ databases">
        <authorList>
            <person name="Chiriac C."/>
            <person name="Salcher M."/>
            <person name="Ghai R."/>
            <person name="Kavagutti S V."/>
        </authorList>
    </citation>
    <scope>NUCLEOTIDE SEQUENCE</scope>
</reference>
<proteinExistence type="predicted"/>
<organism evidence="2">
    <name type="scientific">freshwater metagenome</name>
    <dbReference type="NCBI Taxonomy" id="449393"/>
    <lineage>
        <taxon>unclassified sequences</taxon>
        <taxon>metagenomes</taxon>
        <taxon>ecological metagenomes</taxon>
    </lineage>
</organism>
<gene>
    <name evidence="2" type="ORF">UFOPK3674_00309</name>
</gene>
<dbReference type="Gene3D" id="3.40.190.10">
    <property type="entry name" value="Periplasmic binding protein-like II"/>
    <property type="match status" value="1"/>
</dbReference>
<accession>A0A6J7HBI2</accession>
<keyword evidence="1" id="KW-0472">Membrane</keyword>
<dbReference type="EMBL" id="CAFBMX010000001">
    <property type="protein sequence ID" value="CAB4917032.1"/>
    <property type="molecule type" value="Genomic_DNA"/>
</dbReference>
<evidence type="ECO:0000313" key="2">
    <source>
        <dbReference type="EMBL" id="CAB4917032.1"/>
    </source>
</evidence>
<evidence type="ECO:0000256" key="1">
    <source>
        <dbReference type="SAM" id="Phobius"/>
    </source>
</evidence>
<sequence length="293" mass="29588">MPAGDGETRDVRDVLGEHEHELLELERELRRGSIEDAAIARGGPVPAAAPVAAPQEEPPAAEAAPRRRWPLMLALALLLAAGIGVGVAALVGAFDSEDTGAGIVATPAAAARLTQTAPAPRIAGAADAARELCAGGADAAVLVETAADRPLTCPGITRLAATPVEATGYAHKGLRGRTCVSVPKTSSLDARADAALTARRAAAVAAAPEDSWAAGLAFDRVNDLRLLAVAPQPGAPCVVPSPATFADGTYPLLVELVAYGRPGTNAAQTAAAQVDPPGAARVGPQILRATVYR</sequence>
<protein>
    <submittedName>
        <fullName evidence="2">Unannotated protein</fullName>
    </submittedName>
</protein>